<organism evidence="2 3">
    <name type="scientific">Methylopila jiangsuensis</name>
    <dbReference type="NCBI Taxonomy" id="586230"/>
    <lineage>
        <taxon>Bacteria</taxon>
        <taxon>Pseudomonadati</taxon>
        <taxon>Pseudomonadota</taxon>
        <taxon>Alphaproteobacteria</taxon>
        <taxon>Hyphomicrobiales</taxon>
        <taxon>Methylopilaceae</taxon>
        <taxon>Methylopila</taxon>
    </lineage>
</organism>
<feature type="region of interest" description="Disordered" evidence="1">
    <location>
        <begin position="1"/>
        <end position="77"/>
    </location>
</feature>
<reference evidence="2" key="1">
    <citation type="journal article" date="2014" name="Int. J. Syst. Evol. Microbiol.">
        <title>Complete genome sequence of Corynebacterium casei LMG S-19264T (=DSM 44701T), isolated from a smear-ripened cheese.</title>
        <authorList>
            <consortium name="US DOE Joint Genome Institute (JGI-PGF)"/>
            <person name="Walter F."/>
            <person name="Albersmeier A."/>
            <person name="Kalinowski J."/>
            <person name="Ruckert C."/>
        </authorList>
    </citation>
    <scope>NUCLEOTIDE SEQUENCE</scope>
    <source>
        <strain evidence="2">VKM B-2555</strain>
    </source>
</reference>
<feature type="compositionally biased region" description="Basic and acidic residues" evidence="1">
    <location>
        <begin position="23"/>
        <end position="37"/>
    </location>
</feature>
<dbReference type="Proteomes" id="UP001143364">
    <property type="component" value="Unassembled WGS sequence"/>
</dbReference>
<evidence type="ECO:0000256" key="1">
    <source>
        <dbReference type="SAM" id="MobiDB-lite"/>
    </source>
</evidence>
<dbReference type="InterPro" id="IPR021327">
    <property type="entry name" value="DUF2934"/>
</dbReference>
<dbReference type="RefSeq" id="WP_271204146.1">
    <property type="nucleotide sequence ID" value="NZ_BSFK01000007.1"/>
</dbReference>
<dbReference type="Pfam" id="PF11154">
    <property type="entry name" value="DUF2934"/>
    <property type="match status" value="1"/>
</dbReference>
<evidence type="ECO:0008006" key="4">
    <source>
        <dbReference type="Google" id="ProtNLM"/>
    </source>
</evidence>
<evidence type="ECO:0000313" key="3">
    <source>
        <dbReference type="Proteomes" id="UP001143364"/>
    </source>
</evidence>
<evidence type="ECO:0000313" key="2">
    <source>
        <dbReference type="EMBL" id="GLK76195.1"/>
    </source>
</evidence>
<name>A0A9W6N3C6_9HYPH</name>
<dbReference type="EMBL" id="BSFK01000007">
    <property type="protein sequence ID" value="GLK76195.1"/>
    <property type="molecule type" value="Genomic_DNA"/>
</dbReference>
<feature type="compositionally biased region" description="Basic and acidic residues" evidence="1">
    <location>
        <begin position="1"/>
        <end position="11"/>
    </location>
</feature>
<keyword evidence="3" id="KW-1185">Reference proteome</keyword>
<sequence length="77" mass="8259">MDRTQDIRDRAYQIWIEEGQPSGREREHWEQASRELGDDGGEAASKRQAAPGTAVGGGEKAAAALSGSDAPPRRKPA</sequence>
<proteinExistence type="predicted"/>
<dbReference type="AlphaFoldDB" id="A0A9W6N3C6"/>
<gene>
    <name evidence="2" type="ORF">GCM10008171_14490</name>
</gene>
<protein>
    <recommendedName>
        <fullName evidence="4">DUF2934 domain-containing protein</fullName>
    </recommendedName>
</protein>
<reference evidence="2" key="2">
    <citation type="submission" date="2023-01" db="EMBL/GenBank/DDBJ databases">
        <authorList>
            <person name="Sun Q."/>
            <person name="Evtushenko L."/>
        </authorList>
    </citation>
    <scope>NUCLEOTIDE SEQUENCE</scope>
    <source>
        <strain evidence="2">VKM B-2555</strain>
    </source>
</reference>
<accession>A0A9W6N3C6</accession>
<comment type="caution">
    <text evidence="2">The sequence shown here is derived from an EMBL/GenBank/DDBJ whole genome shotgun (WGS) entry which is preliminary data.</text>
</comment>